<keyword evidence="10" id="KW-1185">Reference proteome</keyword>
<dbReference type="EMBL" id="JAODUP010000704">
    <property type="protein sequence ID" value="KAK2145079.1"/>
    <property type="molecule type" value="Genomic_DNA"/>
</dbReference>
<proteinExistence type="predicted"/>
<evidence type="ECO:0000256" key="7">
    <source>
        <dbReference type="ARBA" id="ARBA00023180"/>
    </source>
</evidence>
<gene>
    <name evidence="9" type="ORF">LSH36_704g02018</name>
</gene>
<keyword evidence="4 8" id="KW-1133">Transmembrane helix</keyword>
<evidence type="ECO:0000256" key="6">
    <source>
        <dbReference type="ARBA" id="ARBA00023170"/>
    </source>
</evidence>
<evidence type="ECO:0000313" key="9">
    <source>
        <dbReference type="EMBL" id="KAK2145079.1"/>
    </source>
</evidence>
<evidence type="ECO:0000256" key="5">
    <source>
        <dbReference type="ARBA" id="ARBA00023136"/>
    </source>
</evidence>
<dbReference type="GO" id="GO:0005886">
    <property type="term" value="C:plasma membrane"/>
    <property type="evidence" value="ECO:0007669"/>
    <property type="project" value="UniProtKB-SubCell"/>
</dbReference>
<keyword evidence="6" id="KW-0675">Receptor</keyword>
<dbReference type="Proteomes" id="UP001208570">
    <property type="component" value="Unassembled WGS sequence"/>
</dbReference>
<keyword evidence="7" id="KW-0325">Glycoprotein</keyword>
<accession>A0AAD9J1Z7</accession>
<comment type="caution">
    <text evidence="9">The sequence shown here is derived from an EMBL/GenBank/DDBJ whole genome shotgun (WGS) entry which is preliminary data.</text>
</comment>
<evidence type="ECO:0000256" key="3">
    <source>
        <dbReference type="ARBA" id="ARBA00022692"/>
    </source>
</evidence>
<evidence type="ECO:0000313" key="10">
    <source>
        <dbReference type="Proteomes" id="UP001208570"/>
    </source>
</evidence>
<organism evidence="9 10">
    <name type="scientific">Paralvinella palmiformis</name>
    <dbReference type="NCBI Taxonomy" id="53620"/>
    <lineage>
        <taxon>Eukaryota</taxon>
        <taxon>Metazoa</taxon>
        <taxon>Spiralia</taxon>
        <taxon>Lophotrochozoa</taxon>
        <taxon>Annelida</taxon>
        <taxon>Polychaeta</taxon>
        <taxon>Sedentaria</taxon>
        <taxon>Canalipalpata</taxon>
        <taxon>Terebellida</taxon>
        <taxon>Terebelliformia</taxon>
        <taxon>Alvinellidae</taxon>
        <taxon>Paralvinella</taxon>
    </lineage>
</organism>
<name>A0AAD9J1Z7_9ANNE</name>
<keyword evidence="2" id="KW-1003">Cell membrane</keyword>
<sequence>MLPVPGNYAFIAEKSWYQAEVDKDCSLAMIKETFYPTNYAWAFPTNAPIIKIFNDRINKMRESGLLTHWTKKWTPPALNCTGLRPVTNAKTVDLTDFQGALYVLGAGLLISVIILASEVIQKSKKNSCVLKNLIQYHESTIAPSGGSK</sequence>
<keyword evidence="3 8" id="KW-0812">Transmembrane</keyword>
<feature type="transmembrane region" description="Helical" evidence="8">
    <location>
        <begin position="99"/>
        <end position="117"/>
    </location>
</feature>
<dbReference type="PANTHER" id="PTHR42643">
    <property type="entry name" value="IONOTROPIC RECEPTOR 20A-RELATED"/>
    <property type="match status" value="1"/>
</dbReference>
<keyword evidence="5 8" id="KW-0472">Membrane</keyword>
<evidence type="ECO:0000256" key="2">
    <source>
        <dbReference type="ARBA" id="ARBA00022475"/>
    </source>
</evidence>
<dbReference type="AlphaFoldDB" id="A0AAD9J1Z7"/>
<evidence type="ECO:0000256" key="8">
    <source>
        <dbReference type="SAM" id="Phobius"/>
    </source>
</evidence>
<evidence type="ECO:0000256" key="1">
    <source>
        <dbReference type="ARBA" id="ARBA00004651"/>
    </source>
</evidence>
<dbReference type="PANTHER" id="PTHR42643:SF24">
    <property type="entry name" value="IONOTROPIC RECEPTOR 60A"/>
    <property type="match status" value="1"/>
</dbReference>
<comment type="subcellular location">
    <subcellularLocation>
        <location evidence="1">Cell membrane</location>
        <topology evidence="1">Multi-pass membrane protein</topology>
    </subcellularLocation>
</comment>
<protein>
    <submittedName>
        <fullName evidence="9">Uncharacterized protein</fullName>
    </submittedName>
</protein>
<dbReference type="Gene3D" id="3.40.190.10">
    <property type="entry name" value="Periplasmic binding protein-like II"/>
    <property type="match status" value="2"/>
</dbReference>
<evidence type="ECO:0000256" key="4">
    <source>
        <dbReference type="ARBA" id="ARBA00022989"/>
    </source>
</evidence>
<dbReference type="SUPFAM" id="SSF53850">
    <property type="entry name" value="Periplasmic binding protein-like II"/>
    <property type="match status" value="1"/>
</dbReference>
<dbReference type="InterPro" id="IPR052192">
    <property type="entry name" value="Insect_Ionotropic_Sensory_Rcpt"/>
</dbReference>
<reference evidence="9" key="1">
    <citation type="journal article" date="2023" name="Mol. Biol. Evol.">
        <title>Third-Generation Sequencing Reveals the Adaptive Role of the Epigenome in Three Deep-Sea Polychaetes.</title>
        <authorList>
            <person name="Perez M."/>
            <person name="Aroh O."/>
            <person name="Sun Y."/>
            <person name="Lan Y."/>
            <person name="Juniper S.K."/>
            <person name="Young C.R."/>
            <person name="Angers B."/>
            <person name="Qian P.Y."/>
        </authorList>
    </citation>
    <scope>NUCLEOTIDE SEQUENCE</scope>
    <source>
        <strain evidence="9">P08H-3</strain>
    </source>
</reference>